<organism evidence="4 5">
    <name type="scientific">Lasallia pustulata</name>
    <dbReference type="NCBI Taxonomy" id="136370"/>
    <lineage>
        <taxon>Eukaryota</taxon>
        <taxon>Fungi</taxon>
        <taxon>Dikarya</taxon>
        <taxon>Ascomycota</taxon>
        <taxon>Pezizomycotina</taxon>
        <taxon>Lecanoromycetes</taxon>
        <taxon>OSLEUM clade</taxon>
        <taxon>Umbilicariomycetidae</taxon>
        <taxon>Umbilicariales</taxon>
        <taxon>Umbilicariaceae</taxon>
        <taxon>Lasallia</taxon>
    </lineage>
</organism>
<evidence type="ECO:0000256" key="1">
    <source>
        <dbReference type="ARBA" id="ARBA00013191"/>
    </source>
</evidence>
<evidence type="ECO:0000313" key="5">
    <source>
        <dbReference type="Proteomes" id="UP000192927"/>
    </source>
</evidence>
<accession>A0A1W5D0G8</accession>
<dbReference type="AlphaFoldDB" id="A0A1W5D0G8"/>
<sequence>MLTNLGVRRSWKRLINGECGIVSVKDRGPQFEQQTCQVAAAVPQGSKEDGGWNASDWLSRDDQRKMAQYAQYAIVAAQEALDDAGWYPKTSYDQEMTGVCIGSGIGSLEDIYDTSLAYDKGS</sequence>
<reference evidence="5" key="1">
    <citation type="submission" date="2017-03" db="EMBL/GenBank/DDBJ databases">
        <authorList>
            <person name="Sharma R."/>
            <person name="Thines M."/>
        </authorList>
    </citation>
    <scope>NUCLEOTIDE SEQUENCE [LARGE SCALE GENOMIC DNA]</scope>
</reference>
<dbReference type="SUPFAM" id="SSF53901">
    <property type="entry name" value="Thiolase-like"/>
    <property type="match status" value="1"/>
</dbReference>
<keyword evidence="2" id="KW-0808">Transferase</keyword>
<dbReference type="Pfam" id="PF00109">
    <property type="entry name" value="ketoacyl-synt"/>
    <property type="match status" value="1"/>
</dbReference>
<dbReference type="EC" id="2.3.1.41" evidence="1"/>
<dbReference type="InterPro" id="IPR014030">
    <property type="entry name" value="Ketoacyl_synth_N"/>
</dbReference>
<dbReference type="GO" id="GO:0005739">
    <property type="term" value="C:mitochondrion"/>
    <property type="evidence" value="ECO:0007669"/>
    <property type="project" value="TreeGrafter"/>
</dbReference>
<dbReference type="GO" id="GO:0006633">
    <property type="term" value="P:fatty acid biosynthetic process"/>
    <property type="evidence" value="ECO:0007669"/>
    <property type="project" value="TreeGrafter"/>
</dbReference>
<evidence type="ECO:0000313" key="4">
    <source>
        <dbReference type="EMBL" id="SLM36624.1"/>
    </source>
</evidence>
<name>A0A1W5D0G8_9LECA</name>
<evidence type="ECO:0000259" key="3">
    <source>
        <dbReference type="Pfam" id="PF00109"/>
    </source>
</evidence>
<protein>
    <recommendedName>
        <fullName evidence="1">beta-ketoacyl-[acyl-carrier-protein] synthase I</fullName>
        <ecNumber evidence="1">2.3.1.41</ecNumber>
    </recommendedName>
</protein>
<keyword evidence="5" id="KW-1185">Reference proteome</keyword>
<dbReference type="PANTHER" id="PTHR11712:SF336">
    <property type="entry name" value="3-OXOACYL-[ACYL-CARRIER-PROTEIN] SYNTHASE, MITOCHONDRIAL"/>
    <property type="match status" value="1"/>
</dbReference>
<dbReference type="InterPro" id="IPR000794">
    <property type="entry name" value="Beta-ketoacyl_synthase"/>
</dbReference>
<dbReference type="GO" id="GO:0004315">
    <property type="term" value="F:3-oxoacyl-[acyl-carrier-protein] synthase activity"/>
    <property type="evidence" value="ECO:0007669"/>
    <property type="project" value="UniProtKB-EC"/>
</dbReference>
<dbReference type="InterPro" id="IPR016039">
    <property type="entry name" value="Thiolase-like"/>
</dbReference>
<dbReference type="PANTHER" id="PTHR11712">
    <property type="entry name" value="POLYKETIDE SYNTHASE-RELATED"/>
    <property type="match status" value="1"/>
</dbReference>
<proteinExistence type="predicted"/>
<dbReference type="EMBL" id="FWEW01001157">
    <property type="protein sequence ID" value="SLM36624.1"/>
    <property type="molecule type" value="Genomic_DNA"/>
</dbReference>
<dbReference type="Proteomes" id="UP000192927">
    <property type="component" value="Unassembled WGS sequence"/>
</dbReference>
<dbReference type="Gene3D" id="3.40.47.10">
    <property type="match status" value="1"/>
</dbReference>
<feature type="domain" description="Beta-ketoacyl synthase-like N-terminal" evidence="3">
    <location>
        <begin position="7"/>
        <end position="110"/>
    </location>
</feature>
<evidence type="ECO:0000256" key="2">
    <source>
        <dbReference type="ARBA" id="ARBA00022679"/>
    </source>
</evidence>